<evidence type="ECO:0000256" key="5">
    <source>
        <dbReference type="ARBA" id="ARBA00022794"/>
    </source>
</evidence>
<sequence>MSDEAEAVSKQKRRKKVKKKIIRKSSATKENVEINDEDTNDTEQDIVSTDLRSHNSSHSSPEHRRHSRRKSSTGKAGGKNAYPHTIITAVLEELAEDMVDETPRDDAGENTETIVQMPVSLPPDKVYVERKNGFAVTPRTKMFQSFNNAENSLMNTSFTKSITSPLELAILIQKCCRPIYTLCHGLLGGMALLHIILVYGAGEYFNEEKNFVNMYTSYSRVYQSMFHILSILCFISVMDRCDVKHMDISQFVDMFRFNLSTVSILTVYFVTVILTFVTTKWDDWLSLASYNDTEEYLLETNKLKIWKNLNLCRNMGAISGWVLIALFPADDMLHIHLCNMMKYQPMVTRAVPMRY</sequence>
<organism evidence="13 14">
    <name type="scientific">Diploptera punctata</name>
    <name type="common">Pacific beetle cockroach</name>
    <dbReference type="NCBI Taxonomy" id="6984"/>
    <lineage>
        <taxon>Eukaryota</taxon>
        <taxon>Metazoa</taxon>
        <taxon>Ecdysozoa</taxon>
        <taxon>Arthropoda</taxon>
        <taxon>Hexapoda</taxon>
        <taxon>Insecta</taxon>
        <taxon>Pterygota</taxon>
        <taxon>Neoptera</taxon>
        <taxon>Polyneoptera</taxon>
        <taxon>Dictyoptera</taxon>
        <taxon>Blattodea</taxon>
        <taxon>Blaberoidea</taxon>
        <taxon>Blaberidae</taxon>
        <taxon>Diplopterinae</taxon>
        <taxon>Diploptera</taxon>
    </lineage>
</organism>
<dbReference type="GO" id="GO:0016020">
    <property type="term" value="C:membrane"/>
    <property type="evidence" value="ECO:0007669"/>
    <property type="project" value="UniProtKB-SubCell"/>
</dbReference>
<comment type="function">
    <text evidence="10">Component of the transition zone in primary cilia. Required for ciliogenesis.</text>
</comment>
<dbReference type="InterPro" id="IPR029409">
    <property type="entry name" value="TMEM237"/>
</dbReference>
<keyword evidence="8 12" id="KW-0472">Membrane</keyword>
<evidence type="ECO:0000256" key="7">
    <source>
        <dbReference type="ARBA" id="ARBA00023069"/>
    </source>
</evidence>
<evidence type="ECO:0000256" key="4">
    <source>
        <dbReference type="ARBA" id="ARBA00022692"/>
    </source>
</evidence>
<evidence type="ECO:0000256" key="1">
    <source>
        <dbReference type="ARBA" id="ARBA00004138"/>
    </source>
</evidence>
<reference evidence="13" key="1">
    <citation type="journal article" date="2023" name="IScience">
        <title>Live-bearing cockroach genome reveals convergent evolutionary mechanisms linked to viviparity in insects and beyond.</title>
        <authorList>
            <person name="Fouks B."/>
            <person name="Harrison M.C."/>
            <person name="Mikhailova A.A."/>
            <person name="Marchal E."/>
            <person name="English S."/>
            <person name="Carruthers M."/>
            <person name="Jennings E.C."/>
            <person name="Chiamaka E.L."/>
            <person name="Frigard R.A."/>
            <person name="Pippel M."/>
            <person name="Attardo G.M."/>
            <person name="Benoit J.B."/>
            <person name="Bornberg-Bauer E."/>
            <person name="Tobe S.S."/>
        </authorList>
    </citation>
    <scope>NUCLEOTIDE SEQUENCE</scope>
    <source>
        <strain evidence="13">Stay&amp;Tobe</strain>
    </source>
</reference>
<dbReference type="Pfam" id="PF15383">
    <property type="entry name" value="TMEM237"/>
    <property type="match status" value="1"/>
</dbReference>
<keyword evidence="5" id="KW-0970">Cilium biogenesis/degradation</keyword>
<feature type="region of interest" description="Disordered" evidence="11">
    <location>
        <begin position="1"/>
        <end position="82"/>
    </location>
</feature>
<dbReference type="GO" id="GO:0035869">
    <property type="term" value="C:ciliary transition zone"/>
    <property type="evidence" value="ECO:0007669"/>
    <property type="project" value="TreeGrafter"/>
</dbReference>
<keyword evidence="9" id="KW-0966">Cell projection</keyword>
<keyword evidence="4 12" id="KW-0812">Transmembrane</keyword>
<accession>A0AAD8EFW4</accession>
<comment type="subcellular location">
    <subcellularLocation>
        <location evidence="1">Cell projection</location>
        <location evidence="1">Cilium</location>
    </subcellularLocation>
    <subcellularLocation>
        <location evidence="2">Membrane</location>
        <topology evidence="2">Multi-pass membrane protein</topology>
    </subcellularLocation>
</comment>
<feature type="transmembrane region" description="Helical" evidence="12">
    <location>
        <begin position="259"/>
        <end position="277"/>
    </location>
</feature>
<dbReference type="AlphaFoldDB" id="A0AAD8EFW4"/>
<keyword evidence="14" id="KW-1185">Reference proteome</keyword>
<comment type="caution">
    <text evidence="13">The sequence shown here is derived from an EMBL/GenBank/DDBJ whole genome shotgun (WGS) entry which is preliminary data.</text>
</comment>
<feature type="transmembrane region" description="Helical" evidence="12">
    <location>
        <begin position="179"/>
        <end position="201"/>
    </location>
</feature>
<feature type="compositionally biased region" description="Acidic residues" evidence="11">
    <location>
        <begin position="33"/>
        <end position="44"/>
    </location>
</feature>
<feature type="compositionally biased region" description="Basic residues" evidence="11">
    <location>
        <begin position="10"/>
        <end position="23"/>
    </location>
</feature>
<feature type="transmembrane region" description="Helical" evidence="12">
    <location>
        <begin position="318"/>
        <end position="337"/>
    </location>
</feature>
<dbReference type="PANTHER" id="PTHR28388:SF1">
    <property type="entry name" value="TRANSMEMBRANE PROTEIN 237"/>
    <property type="match status" value="1"/>
</dbReference>
<dbReference type="EMBL" id="JASPKZ010005288">
    <property type="protein sequence ID" value="KAJ9589015.1"/>
    <property type="molecule type" value="Genomic_DNA"/>
</dbReference>
<dbReference type="PANTHER" id="PTHR28388">
    <property type="entry name" value="TRANSMEMBRANE PROTEIN 237"/>
    <property type="match status" value="1"/>
</dbReference>
<dbReference type="Proteomes" id="UP001233999">
    <property type="component" value="Unassembled WGS sequence"/>
</dbReference>
<name>A0AAD8EFW4_DIPPU</name>
<comment type="similarity">
    <text evidence="3">Belongs to the TMEM237 family.</text>
</comment>
<feature type="compositionally biased region" description="Basic residues" evidence="11">
    <location>
        <begin position="63"/>
        <end position="72"/>
    </location>
</feature>
<evidence type="ECO:0000313" key="13">
    <source>
        <dbReference type="EMBL" id="KAJ9589015.1"/>
    </source>
</evidence>
<evidence type="ECO:0000256" key="2">
    <source>
        <dbReference type="ARBA" id="ARBA00004141"/>
    </source>
</evidence>
<evidence type="ECO:0000256" key="6">
    <source>
        <dbReference type="ARBA" id="ARBA00022989"/>
    </source>
</evidence>
<evidence type="ECO:0000256" key="3">
    <source>
        <dbReference type="ARBA" id="ARBA00008783"/>
    </source>
</evidence>
<keyword evidence="6 12" id="KW-1133">Transmembrane helix</keyword>
<evidence type="ECO:0000313" key="14">
    <source>
        <dbReference type="Proteomes" id="UP001233999"/>
    </source>
</evidence>
<keyword evidence="7" id="KW-0969">Cilium</keyword>
<evidence type="ECO:0000256" key="9">
    <source>
        <dbReference type="ARBA" id="ARBA00023273"/>
    </source>
</evidence>
<dbReference type="GO" id="GO:0060271">
    <property type="term" value="P:cilium assembly"/>
    <property type="evidence" value="ECO:0007669"/>
    <property type="project" value="TreeGrafter"/>
</dbReference>
<reference evidence="13" key="2">
    <citation type="submission" date="2023-05" db="EMBL/GenBank/DDBJ databases">
        <authorList>
            <person name="Fouks B."/>
        </authorList>
    </citation>
    <scope>NUCLEOTIDE SEQUENCE</scope>
    <source>
        <strain evidence="13">Stay&amp;Tobe</strain>
        <tissue evidence="13">Testes</tissue>
    </source>
</reference>
<proteinExistence type="inferred from homology"/>
<evidence type="ECO:0000256" key="10">
    <source>
        <dbReference type="ARBA" id="ARBA00025631"/>
    </source>
</evidence>
<protein>
    <submittedName>
        <fullName evidence="13">Uncharacterized protein</fullName>
    </submittedName>
</protein>
<feature type="transmembrane region" description="Helical" evidence="12">
    <location>
        <begin position="221"/>
        <end position="238"/>
    </location>
</feature>
<evidence type="ECO:0000256" key="12">
    <source>
        <dbReference type="SAM" id="Phobius"/>
    </source>
</evidence>
<gene>
    <name evidence="13" type="ORF">L9F63_017710</name>
</gene>
<evidence type="ECO:0000256" key="8">
    <source>
        <dbReference type="ARBA" id="ARBA00023136"/>
    </source>
</evidence>
<evidence type="ECO:0000256" key="11">
    <source>
        <dbReference type="SAM" id="MobiDB-lite"/>
    </source>
</evidence>